<evidence type="ECO:0000313" key="3">
    <source>
        <dbReference type="EMBL" id="KXI29287.1"/>
    </source>
</evidence>
<dbReference type="Proteomes" id="UP000070299">
    <property type="component" value="Unassembled WGS sequence"/>
</dbReference>
<dbReference type="EMBL" id="LSNE01000005">
    <property type="protein sequence ID" value="KXI29287.1"/>
    <property type="molecule type" value="Genomic_DNA"/>
</dbReference>
<dbReference type="STRING" id="1799789.AX660_14180"/>
<feature type="region of interest" description="Disordered" evidence="1">
    <location>
        <begin position="309"/>
        <end position="330"/>
    </location>
</feature>
<feature type="compositionally biased region" description="Polar residues" evidence="1">
    <location>
        <begin position="431"/>
        <end position="443"/>
    </location>
</feature>
<organism evidence="3 4">
    <name type="scientific">Paraglaciecola hydrolytica</name>
    <dbReference type="NCBI Taxonomy" id="1799789"/>
    <lineage>
        <taxon>Bacteria</taxon>
        <taxon>Pseudomonadati</taxon>
        <taxon>Pseudomonadota</taxon>
        <taxon>Gammaproteobacteria</taxon>
        <taxon>Alteromonadales</taxon>
        <taxon>Alteromonadaceae</taxon>
        <taxon>Paraglaciecola</taxon>
    </lineage>
</organism>
<sequence length="478" mass="56645">MSKPTVNFKRAMSLVTLFAALSFVPISLQAQETIVASEDSLLTSEQQNVELNQAELDQMLAPIALYPDTLLSHILVAATYPLEIIQAARWREANKDLDEDQALNAVEDKDWDPSVKALVPFNDLLQKFSEDLDWLQGLGDAFLSNEAQVLATVQNLRQKAYAQGNLQNNEYVEVAQDNNEITIQTVQKEVIYVPYYDTRVVYGNWWWEAYPPYYWHSPSHYAWHNGVYWSPRYYIRPAFYYGGFRWHDRYVYVDYDYRSRAQRNWSHDTYRQVVRNREYSRWQHNEVHRRGVHYTTNGRVVSRDYSRIQTNPNRFVTNSSETSTKKRQQIDKQRVLDINRYPAEKGQVKRNQLHNEQRSTQVQEQLKATKVHNDKQRLVDQSTNQQRTRVVDNRQRDQHRNNQVSAERQRIVKSEQHVESTKQQRTEQKSEQNNQRQYQSNRETSSDNNRQRSSSRQNNDASRNKSTQSNKTERRVKD</sequence>
<feature type="compositionally biased region" description="Low complexity" evidence="1">
    <location>
        <begin position="446"/>
        <end position="461"/>
    </location>
</feature>
<feature type="compositionally biased region" description="Polar residues" evidence="1">
    <location>
        <begin position="379"/>
        <end position="388"/>
    </location>
</feature>
<comment type="caution">
    <text evidence="3">The sequence shown here is derived from an EMBL/GenBank/DDBJ whole genome shotgun (WGS) entry which is preliminary data.</text>
</comment>
<accession>A0A136A259</accession>
<feature type="chain" id="PRO_5007469563" description="DUF3300 domain-containing protein" evidence="2">
    <location>
        <begin position="31"/>
        <end position="478"/>
    </location>
</feature>
<dbReference type="PANTHER" id="PTHR40269:SF1">
    <property type="entry name" value="OUTER MEMBRANE PROTEIN"/>
    <property type="match status" value="1"/>
</dbReference>
<feature type="compositionally biased region" description="Basic and acidic residues" evidence="1">
    <location>
        <begin position="407"/>
        <end position="430"/>
    </location>
</feature>
<evidence type="ECO:0008006" key="5">
    <source>
        <dbReference type="Google" id="ProtNLM"/>
    </source>
</evidence>
<feature type="compositionally biased region" description="Basic and acidic residues" evidence="1">
    <location>
        <begin position="389"/>
        <end position="400"/>
    </location>
</feature>
<evidence type="ECO:0000256" key="2">
    <source>
        <dbReference type="SAM" id="SignalP"/>
    </source>
</evidence>
<feature type="compositionally biased region" description="Polar residues" evidence="1">
    <location>
        <begin position="309"/>
        <end position="322"/>
    </location>
</feature>
<feature type="region of interest" description="Disordered" evidence="1">
    <location>
        <begin position="369"/>
        <end position="478"/>
    </location>
</feature>
<proteinExistence type="predicted"/>
<feature type="signal peptide" evidence="2">
    <location>
        <begin position="1"/>
        <end position="30"/>
    </location>
</feature>
<keyword evidence="2" id="KW-0732">Signal</keyword>
<keyword evidence="4" id="KW-1185">Reference proteome</keyword>
<reference evidence="4" key="1">
    <citation type="submission" date="2016-02" db="EMBL/GenBank/DDBJ databases">
        <authorList>
            <person name="Schultz-Johansen M."/>
            <person name="Glaring M.A."/>
            <person name="Bech P.K."/>
            <person name="Stougaard P."/>
        </authorList>
    </citation>
    <scope>NUCLEOTIDE SEQUENCE [LARGE SCALE GENOMIC DNA]</scope>
    <source>
        <strain evidence="4">S66</strain>
    </source>
</reference>
<dbReference type="RefSeq" id="WP_068376495.1">
    <property type="nucleotide sequence ID" value="NZ_LSNE01000005.1"/>
</dbReference>
<evidence type="ECO:0000313" key="4">
    <source>
        <dbReference type="Proteomes" id="UP000070299"/>
    </source>
</evidence>
<dbReference type="Pfam" id="PF11737">
    <property type="entry name" value="DUF3300"/>
    <property type="match status" value="1"/>
</dbReference>
<gene>
    <name evidence="3" type="ORF">AX660_14180</name>
</gene>
<evidence type="ECO:0000256" key="1">
    <source>
        <dbReference type="SAM" id="MobiDB-lite"/>
    </source>
</evidence>
<dbReference type="AlphaFoldDB" id="A0A136A259"/>
<dbReference type="InterPro" id="IPR021728">
    <property type="entry name" value="DUF3300"/>
</dbReference>
<dbReference type="PANTHER" id="PTHR40269">
    <property type="entry name" value="OUTER MEMBRANE PROTEIN-RELATED"/>
    <property type="match status" value="1"/>
</dbReference>
<name>A0A136A259_9ALTE</name>
<protein>
    <recommendedName>
        <fullName evidence="5">DUF3300 domain-containing protein</fullName>
    </recommendedName>
</protein>